<dbReference type="Proteomes" id="UP000886595">
    <property type="component" value="Unassembled WGS sequence"/>
</dbReference>
<sequence>MDTYTCIVVILCIALFAINLVFSCFTCFSILDSSMIETNQDLSDLRKNLIEPEEGKPDDEKVIIIIAVPSSQGFSDSVDGDDCGGQDCSQDICTC</sequence>
<protein>
    <submittedName>
        <fullName evidence="1">Uncharacterized protein</fullName>
    </submittedName>
</protein>
<keyword evidence="2" id="KW-1185">Reference proteome</keyword>
<dbReference type="AlphaFoldDB" id="A0A8X7VYE0"/>
<reference evidence="1 2" key="1">
    <citation type="submission" date="2020-02" db="EMBL/GenBank/DDBJ databases">
        <authorList>
            <person name="Ma Q."/>
            <person name="Huang Y."/>
            <person name="Song X."/>
            <person name="Pei D."/>
        </authorList>
    </citation>
    <scope>NUCLEOTIDE SEQUENCE [LARGE SCALE GENOMIC DNA]</scope>
    <source>
        <strain evidence="1">Sxm20200214</strain>
        <tissue evidence="1">Leaf</tissue>
    </source>
</reference>
<evidence type="ECO:0000313" key="2">
    <source>
        <dbReference type="Proteomes" id="UP000886595"/>
    </source>
</evidence>
<gene>
    <name evidence="1" type="ORF">Bca52824_013017</name>
</gene>
<accession>A0A8X7VYE0</accession>
<organism evidence="1 2">
    <name type="scientific">Brassica carinata</name>
    <name type="common">Ethiopian mustard</name>
    <name type="synonym">Abyssinian cabbage</name>
    <dbReference type="NCBI Taxonomy" id="52824"/>
    <lineage>
        <taxon>Eukaryota</taxon>
        <taxon>Viridiplantae</taxon>
        <taxon>Streptophyta</taxon>
        <taxon>Embryophyta</taxon>
        <taxon>Tracheophyta</taxon>
        <taxon>Spermatophyta</taxon>
        <taxon>Magnoliopsida</taxon>
        <taxon>eudicotyledons</taxon>
        <taxon>Gunneridae</taxon>
        <taxon>Pentapetalae</taxon>
        <taxon>rosids</taxon>
        <taxon>malvids</taxon>
        <taxon>Brassicales</taxon>
        <taxon>Brassicaceae</taxon>
        <taxon>Brassiceae</taxon>
        <taxon>Brassica</taxon>
    </lineage>
</organism>
<proteinExistence type="predicted"/>
<evidence type="ECO:0000313" key="1">
    <source>
        <dbReference type="EMBL" id="KAG2319804.1"/>
    </source>
</evidence>
<dbReference type="OrthoDB" id="1087504at2759"/>
<dbReference type="EMBL" id="JAAMPC010000003">
    <property type="protein sequence ID" value="KAG2319804.1"/>
    <property type="molecule type" value="Genomic_DNA"/>
</dbReference>
<name>A0A8X7VYE0_BRACI</name>
<comment type="caution">
    <text evidence="1">The sequence shown here is derived from an EMBL/GenBank/DDBJ whole genome shotgun (WGS) entry which is preliminary data.</text>
</comment>